<keyword evidence="2" id="KW-1185">Reference proteome</keyword>
<evidence type="ECO:0000313" key="1">
    <source>
        <dbReference type="EMBL" id="KAJ7372902.1"/>
    </source>
</evidence>
<dbReference type="OrthoDB" id="9999810at2759"/>
<comment type="caution">
    <text evidence="1">The sequence shown here is derived from an EMBL/GenBank/DDBJ whole genome shotgun (WGS) entry which is preliminary data.</text>
</comment>
<proteinExistence type="predicted"/>
<evidence type="ECO:0000313" key="2">
    <source>
        <dbReference type="Proteomes" id="UP001163046"/>
    </source>
</evidence>
<dbReference type="Proteomes" id="UP001163046">
    <property type="component" value="Unassembled WGS sequence"/>
</dbReference>
<sequence length="263" mass="29806">MVTKNSVSSGIIQQVSFFMGSAASANRRGSVIISPRAEALTKANGQLMLDSPALIDLGHGTVRYRLPDENREQENTKVKTGYFYHPRLDDFSEDAEVRPDDSFKFHYVFKGPKKDGKVKQLYYVYGTSLSAKDEGIKQEPYRPVGKGYNWPESYRKANNLYYELTFGDQGEEDFTDTDSVMTGADSPELADSVPDKDNLRIVLGEMETVDSLKMRMALRLLIPAVNFHILHNKKELRPEDIVGDLRTPEQGNWRNFAVMLHLT</sequence>
<gene>
    <name evidence="1" type="ORF">OS493_015355</name>
</gene>
<accession>A0A9W9Z0G7</accession>
<dbReference type="AlphaFoldDB" id="A0A9W9Z0G7"/>
<dbReference type="EMBL" id="MU826833">
    <property type="protein sequence ID" value="KAJ7372902.1"/>
    <property type="molecule type" value="Genomic_DNA"/>
</dbReference>
<name>A0A9W9Z0G7_9CNID</name>
<organism evidence="1 2">
    <name type="scientific">Desmophyllum pertusum</name>
    <dbReference type="NCBI Taxonomy" id="174260"/>
    <lineage>
        <taxon>Eukaryota</taxon>
        <taxon>Metazoa</taxon>
        <taxon>Cnidaria</taxon>
        <taxon>Anthozoa</taxon>
        <taxon>Hexacorallia</taxon>
        <taxon>Scleractinia</taxon>
        <taxon>Caryophylliina</taxon>
        <taxon>Caryophylliidae</taxon>
        <taxon>Desmophyllum</taxon>
    </lineage>
</organism>
<reference evidence="1" key="1">
    <citation type="submission" date="2023-01" db="EMBL/GenBank/DDBJ databases">
        <title>Genome assembly of the deep-sea coral Lophelia pertusa.</title>
        <authorList>
            <person name="Herrera S."/>
            <person name="Cordes E."/>
        </authorList>
    </citation>
    <scope>NUCLEOTIDE SEQUENCE</scope>
    <source>
        <strain evidence="1">USNM1676648</strain>
        <tissue evidence="1">Polyp</tissue>
    </source>
</reference>
<protein>
    <submittedName>
        <fullName evidence="1">Uncharacterized protein</fullName>
    </submittedName>
</protein>